<dbReference type="SUPFAM" id="SSF55961">
    <property type="entry name" value="Bet v1-like"/>
    <property type="match status" value="1"/>
</dbReference>
<gene>
    <name evidence="3" type="ORF">PIECOFPK_01819</name>
</gene>
<evidence type="ECO:0000256" key="1">
    <source>
        <dbReference type="ARBA" id="ARBA00006817"/>
    </source>
</evidence>
<accession>A0ABZ2EL34</accession>
<organism evidence="3 4">
    <name type="scientific">Mycovorax composti</name>
    <dbReference type="NCBI Taxonomy" id="2962693"/>
    <lineage>
        <taxon>Bacteria</taxon>
        <taxon>Pseudomonadati</taxon>
        <taxon>Bacteroidota</taxon>
        <taxon>Chitinophagia</taxon>
        <taxon>Chitinophagales</taxon>
        <taxon>Chitinophagaceae</taxon>
        <taxon>Mycovorax</taxon>
    </lineage>
</organism>
<dbReference type="InterPro" id="IPR023393">
    <property type="entry name" value="START-like_dom_sf"/>
</dbReference>
<dbReference type="Pfam" id="PF08327">
    <property type="entry name" value="AHSA1"/>
    <property type="match status" value="1"/>
</dbReference>
<keyword evidence="4" id="KW-1185">Reference proteome</keyword>
<reference evidence="4" key="1">
    <citation type="submission" date="2024-01" db="EMBL/GenBank/DDBJ databases">
        <title>Mycovorax composti gen. nov. sp. nov., a member of the family Chitinophagaceae isolated from button mushroom compost.</title>
        <authorList>
            <person name="Thai M."/>
            <person name="Bell T.L."/>
            <person name="Kertesz M.A."/>
        </authorList>
    </citation>
    <scope>NUCLEOTIDE SEQUENCE [LARGE SCALE GENOMIC DNA]</scope>
    <source>
        <strain evidence="4">C216</strain>
    </source>
</reference>
<evidence type="ECO:0000313" key="3">
    <source>
        <dbReference type="EMBL" id="WWC84086.1"/>
    </source>
</evidence>
<feature type="domain" description="Activator of Hsp90 ATPase homologue 1/2-like C-terminal" evidence="2">
    <location>
        <begin position="2"/>
        <end position="112"/>
    </location>
</feature>
<proteinExistence type="inferred from homology"/>
<evidence type="ECO:0000259" key="2">
    <source>
        <dbReference type="Pfam" id="PF08327"/>
    </source>
</evidence>
<dbReference type="InterPro" id="IPR013538">
    <property type="entry name" value="ASHA1/2-like_C"/>
</dbReference>
<dbReference type="Proteomes" id="UP001321305">
    <property type="component" value="Chromosome"/>
</dbReference>
<dbReference type="Gene3D" id="3.30.530.20">
    <property type="match status" value="1"/>
</dbReference>
<name>A0ABZ2EL34_9BACT</name>
<evidence type="ECO:0000313" key="4">
    <source>
        <dbReference type="Proteomes" id="UP001321305"/>
    </source>
</evidence>
<comment type="similarity">
    <text evidence="1">Belongs to the AHA1 family.</text>
</comment>
<sequence length="115" mass="13353">MEKYFYGTKLSSSWEIGAPIIFRGEWNGTSYEDKGTILQFEPNSKLVYNYWSSMSGLPDTPEFYQLLTYELTEVENGVRLSITQENLDSDERRKHAEATWLLVLEGLKKIVEETT</sequence>
<dbReference type="EMBL" id="CP144143">
    <property type="protein sequence ID" value="WWC84086.1"/>
    <property type="molecule type" value="Genomic_DNA"/>
</dbReference>
<protein>
    <recommendedName>
        <fullName evidence="2">Activator of Hsp90 ATPase homologue 1/2-like C-terminal domain-containing protein</fullName>
    </recommendedName>
</protein>